<name>A0A916UKU9_9BURK</name>
<accession>A0A916UKU9</accession>
<reference evidence="2" key="1">
    <citation type="journal article" date="2014" name="Int. J. Syst. Evol. Microbiol.">
        <title>Complete genome sequence of Corynebacterium casei LMG S-19264T (=DSM 44701T), isolated from a smear-ripened cheese.</title>
        <authorList>
            <consortium name="US DOE Joint Genome Institute (JGI-PGF)"/>
            <person name="Walter F."/>
            <person name="Albersmeier A."/>
            <person name="Kalinowski J."/>
            <person name="Ruckert C."/>
        </authorList>
    </citation>
    <scope>NUCLEOTIDE SEQUENCE</scope>
    <source>
        <strain evidence="2">CGMCC 1.10998</strain>
    </source>
</reference>
<keyword evidence="3" id="KW-1185">Reference proteome</keyword>
<proteinExistence type="predicted"/>
<keyword evidence="1" id="KW-0472">Membrane</keyword>
<feature type="transmembrane region" description="Helical" evidence="1">
    <location>
        <begin position="6"/>
        <end position="23"/>
    </location>
</feature>
<dbReference type="EMBL" id="BMED01000002">
    <property type="protein sequence ID" value="GGC76875.1"/>
    <property type="molecule type" value="Genomic_DNA"/>
</dbReference>
<protein>
    <submittedName>
        <fullName evidence="2">Uncharacterized protein</fullName>
    </submittedName>
</protein>
<keyword evidence="1" id="KW-1133">Transmembrane helix</keyword>
<organism evidence="2 3">
    <name type="scientific">Undibacterium terreum</name>
    <dbReference type="NCBI Taxonomy" id="1224302"/>
    <lineage>
        <taxon>Bacteria</taxon>
        <taxon>Pseudomonadati</taxon>
        <taxon>Pseudomonadota</taxon>
        <taxon>Betaproteobacteria</taxon>
        <taxon>Burkholderiales</taxon>
        <taxon>Oxalobacteraceae</taxon>
        <taxon>Undibacterium</taxon>
    </lineage>
</organism>
<dbReference type="Proteomes" id="UP000637423">
    <property type="component" value="Unassembled WGS sequence"/>
</dbReference>
<evidence type="ECO:0000313" key="2">
    <source>
        <dbReference type="EMBL" id="GGC76875.1"/>
    </source>
</evidence>
<gene>
    <name evidence="2" type="ORF">GCM10011396_25120</name>
</gene>
<dbReference type="RefSeq" id="WP_188566376.1">
    <property type="nucleotide sequence ID" value="NZ_BMED01000002.1"/>
</dbReference>
<feature type="transmembrane region" description="Helical" evidence="1">
    <location>
        <begin position="30"/>
        <end position="49"/>
    </location>
</feature>
<keyword evidence="1" id="KW-0812">Transmembrane</keyword>
<evidence type="ECO:0000313" key="3">
    <source>
        <dbReference type="Proteomes" id="UP000637423"/>
    </source>
</evidence>
<sequence>MWSLLIRVAIGIIGTYVSIRLASPMGRARDMLTFLLAGLLWIFLFQRYIKDLFPSIKRAGEASALNKWQGRYYAYLGVQMRFFLVDDVVWLAAEDAMRIILPKVGERELFLLGDDYAVIPGHKIKGFSEAAVMRLMELRTQHRRADAGMIKFKSWLESSAYPNVKRLPSSAITR</sequence>
<dbReference type="AlphaFoldDB" id="A0A916UKU9"/>
<evidence type="ECO:0000256" key="1">
    <source>
        <dbReference type="SAM" id="Phobius"/>
    </source>
</evidence>
<comment type="caution">
    <text evidence="2">The sequence shown here is derived from an EMBL/GenBank/DDBJ whole genome shotgun (WGS) entry which is preliminary data.</text>
</comment>
<reference evidence="2" key="2">
    <citation type="submission" date="2020-09" db="EMBL/GenBank/DDBJ databases">
        <authorList>
            <person name="Sun Q."/>
            <person name="Zhou Y."/>
        </authorList>
    </citation>
    <scope>NUCLEOTIDE SEQUENCE</scope>
    <source>
        <strain evidence="2">CGMCC 1.10998</strain>
    </source>
</reference>